<gene>
    <name evidence="1" type="ORF">GJV26_09745</name>
</gene>
<name>A0A6I3XEQ0_9BURK</name>
<dbReference type="EMBL" id="WNWM01000002">
    <property type="protein sequence ID" value="MUI12753.1"/>
    <property type="molecule type" value="Genomic_DNA"/>
</dbReference>
<comment type="caution">
    <text evidence="1">The sequence shown here is derived from an EMBL/GenBank/DDBJ whole genome shotgun (WGS) entry which is preliminary data.</text>
</comment>
<accession>A0A6I3XEQ0</accession>
<dbReference type="PROSITE" id="PS51257">
    <property type="entry name" value="PROKAR_LIPOPROTEIN"/>
    <property type="match status" value="1"/>
</dbReference>
<reference evidence="1 2" key="1">
    <citation type="submission" date="2019-11" db="EMBL/GenBank/DDBJ databases">
        <title>Draft Genome Sequences of Six Type Strains of the Genus Massilia.</title>
        <authorList>
            <person name="Miess H."/>
            <person name="Frediansyah A."/>
            <person name="Goeker M."/>
            <person name="Gross H."/>
        </authorList>
    </citation>
    <scope>NUCLEOTIDE SEQUENCE [LARGE SCALE GENOMIC DNA]</scope>
    <source>
        <strain evidence="1 2">DSM 17513</strain>
    </source>
</reference>
<evidence type="ECO:0008006" key="3">
    <source>
        <dbReference type="Google" id="ProtNLM"/>
    </source>
</evidence>
<dbReference type="Proteomes" id="UP000431684">
    <property type="component" value="Unassembled WGS sequence"/>
</dbReference>
<protein>
    <recommendedName>
        <fullName evidence="3">DUF1795 domain-containing protein</fullName>
    </recommendedName>
</protein>
<keyword evidence="2" id="KW-1185">Reference proteome</keyword>
<organism evidence="1 2">
    <name type="scientific">Pseudoduganella dura</name>
    <dbReference type="NCBI Taxonomy" id="321982"/>
    <lineage>
        <taxon>Bacteria</taxon>
        <taxon>Pseudomonadati</taxon>
        <taxon>Pseudomonadota</taxon>
        <taxon>Betaproteobacteria</taxon>
        <taxon>Burkholderiales</taxon>
        <taxon>Oxalobacteraceae</taxon>
        <taxon>Telluria group</taxon>
        <taxon>Pseudoduganella</taxon>
    </lineage>
</organism>
<proteinExistence type="predicted"/>
<sequence length="167" mass="18064">MRLHFSIPMAVAVAATVSACSPKFDWRDYRSAEASYSVLFPDKPATHTRTVNLDGRQAAMTMTAAEVDGTIFAVGTAALPDAAQARHAVGAMRTAMVRNIGGNITKEAEREGGLEVEAHGVSNARPMQLHARFVARDSRAYQVIVMGPEKAVDAENIDTFIRSFKLN</sequence>
<evidence type="ECO:0000313" key="1">
    <source>
        <dbReference type="EMBL" id="MUI12753.1"/>
    </source>
</evidence>
<dbReference type="AlphaFoldDB" id="A0A6I3XEQ0"/>
<evidence type="ECO:0000313" key="2">
    <source>
        <dbReference type="Proteomes" id="UP000431684"/>
    </source>
</evidence>
<dbReference type="OrthoDB" id="8686017at2"/>